<gene>
    <name evidence="6" type="ORF">GPM918_LOCUS14283</name>
    <name evidence="7" type="ORF">SRO942_LOCUS14280</name>
</gene>
<keyword evidence="2" id="KW-1015">Disulfide bond</keyword>
<feature type="chain" id="PRO_5044131926" description="CUB domain-containing protein" evidence="4">
    <location>
        <begin position="22"/>
        <end position="151"/>
    </location>
</feature>
<dbReference type="Gene3D" id="2.60.120.290">
    <property type="entry name" value="Spermadhesin, CUB domain"/>
    <property type="match status" value="1"/>
</dbReference>
<evidence type="ECO:0000259" key="5">
    <source>
        <dbReference type="PROSITE" id="PS01180"/>
    </source>
</evidence>
<proteinExistence type="predicted"/>
<dbReference type="SUPFAM" id="SSF49854">
    <property type="entry name" value="Spermadhesin, CUB domain"/>
    <property type="match status" value="1"/>
</dbReference>
<dbReference type="AlphaFoldDB" id="A0A814HNT7"/>
<organism evidence="6 8">
    <name type="scientific">Didymodactylos carnosus</name>
    <dbReference type="NCBI Taxonomy" id="1234261"/>
    <lineage>
        <taxon>Eukaryota</taxon>
        <taxon>Metazoa</taxon>
        <taxon>Spiralia</taxon>
        <taxon>Gnathifera</taxon>
        <taxon>Rotifera</taxon>
        <taxon>Eurotatoria</taxon>
        <taxon>Bdelloidea</taxon>
        <taxon>Philodinida</taxon>
        <taxon>Philodinidae</taxon>
        <taxon>Didymodactylos</taxon>
    </lineage>
</organism>
<reference evidence="6" key="1">
    <citation type="submission" date="2021-02" db="EMBL/GenBank/DDBJ databases">
        <authorList>
            <person name="Nowell W R."/>
        </authorList>
    </citation>
    <scope>NUCLEOTIDE SEQUENCE</scope>
</reference>
<evidence type="ECO:0000313" key="7">
    <source>
        <dbReference type="EMBL" id="CAF3782604.1"/>
    </source>
</evidence>
<comment type="caution">
    <text evidence="3">Lacks conserved residue(s) required for the propagation of feature annotation.</text>
</comment>
<evidence type="ECO:0000256" key="1">
    <source>
        <dbReference type="ARBA" id="ARBA00022737"/>
    </source>
</evidence>
<dbReference type="InterPro" id="IPR000859">
    <property type="entry name" value="CUB_dom"/>
</dbReference>
<protein>
    <recommendedName>
        <fullName evidence="5">CUB domain-containing protein</fullName>
    </recommendedName>
</protein>
<keyword evidence="4" id="KW-0732">Signal</keyword>
<evidence type="ECO:0000256" key="3">
    <source>
        <dbReference type="PROSITE-ProRule" id="PRU00059"/>
    </source>
</evidence>
<dbReference type="EMBL" id="CAJNOQ010003415">
    <property type="protein sequence ID" value="CAF1011342.1"/>
    <property type="molecule type" value="Genomic_DNA"/>
</dbReference>
<dbReference type="SMART" id="SM00042">
    <property type="entry name" value="CUB"/>
    <property type="match status" value="1"/>
</dbReference>
<dbReference type="PROSITE" id="PS01180">
    <property type="entry name" value="CUB"/>
    <property type="match status" value="1"/>
</dbReference>
<dbReference type="Proteomes" id="UP000663829">
    <property type="component" value="Unassembled WGS sequence"/>
</dbReference>
<feature type="signal peptide" evidence="4">
    <location>
        <begin position="1"/>
        <end position="21"/>
    </location>
</feature>
<dbReference type="Proteomes" id="UP000681722">
    <property type="component" value="Unassembled WGS sequence"/>
</dbReference>
<name>A0A814HNT7_9BILA</name>
<evidence type="ECO:0000256" key="4">
    <source>
        <dbReference type="SAM" id="SignalP"/>
    </source>
</evidence>
<dbReference type="PANTHER" id="PTHR24251:SF37">
    <property type="entry name" value="CUB DOMAIN-CONTAINING PROTEIN"/>
    <property type="match status" value="1"/>
</dbReference>
<keyword evidence="1" id="KW-0677">Repeat</keyword>
<keyword evidence="8" id="KW-1185">Reference proteome</keyword>
<comment type="caution">
    <text evidence="6">The sequence shown here is derived from an EMBL/GenBank/DDBJ whole genome shotgun (WGS) entry which is preliminary data.</text>
</comment>
<dbReference type="InterPro" id="IPR035914">
    <property type="entry name" value="Sperma_CUB_dom_sf"/>
</dbReference>
<dbReference type="OrthoDB" id="9972484at2759"/>
<dbReference type="Pfam" id="PF00431">
    <property type="entry name" value="CUB"/>
    <property type="match status" value="1"/>
</dbReference>
<evidence type="ECO:0000313" key="6">
    <source>
        <dbReference type="EMBL" id="CAF1011342.1"/>
    </source>
</evidence>
<sequence length="151" mass="16285">MSDRICLIALALTLLINTSNGLFAPSSPNGDKMPGESYEFTSKKYKDNEACTLTIKGSTTNQRIIVSIEKMDIAPDGNCGDSLKIYDGKVGGTLLNSVATEQCGKKDFYVRSNSNTAVIVFSSNNDGKQGTGFTATVAIDFFRIQLVHVDE</sequence>
<dbReference type="CDD" id="cd00041">
    <property type="entry name" value="CUB"/>
    <property type="match status" value="1"/>
</dbReference>
<feature type="non-terminal residue" evidence="6">
    <location>
        <position position="1"/>
    </location>
</feature>
<evidence type="ECO:0000313" key="8">
    <source>
        <dbReference type="Proteomes" id="UP000663829"/>
    </source>
</evidence>
<dbReference type="PANTHER" id="PTHR24251">
    <property type="entry name" value="OVOCHYMASE-RELATED"/>
    <property type="match status" value="1"/>
</dbReference>
<accession>A0A814HNT7</accession>
<feature type="domain" description="CUB" evidence="5">
    <location>
        <begin position="6"/>
        <end position="140"/>
    </location>
</feature>
<evidence type="ECO:0000256" key="2">
    <source>
        <dbReference type="ARBA" id="ARBA00023157"/>
    </source>
</evidence>
<dbReference type="EMBL" id="CAJOBC010003414">
    <property type="protein sequence ID" value="CAF3782604.1"/>
    <property type="molecule type" value="Genomic_DNA"/>
</dbReference>